<evidence type="ECO:0000313" key="2">
    <source>
        <dbReference type="Proteomes" id="UP000054776"/>
    </source>
</evidence>
<accession>A0A0V1C336</accession>
<dbReference type="OrthoDB" id="10601116at2759"/>
<name>A0A0V1C336_TRISP</name>
<dbReference type="AlphaFoldDB" id="A0A0V1C336"/>
<comment type="caution">
    <text evidence="1">The sequence shown here is derived from an EMBL/GenBank/DDBJ whole genome shotgun (WGS) entry which is preliminary data.</text>
</comment>
<organism evidence="1 2">
    <name type="scientific">Trichinella spiralis</name>
    <name type="common">Trichina worm</name>
    <dbReference type="NCBI Taxonomy" id="6334"/>
    <lineage>
        <taxon>Eukaryota</taxon>
        <taxon>Metazoa</taxon>
        <taxon>Ecdysozoa</taxon>
        <taxon>Nematoda</taxon>
        <taxon>Enoplea</taxon>
        <taxon>Dorylaimia</taxon>
        <taxon>Trichinellida</taxon>
        <taxon>Trichinellidae</taxon>
        <taxon>Trichinella</taxon>
    </lineage>
</organism>
<keyword evidence="2" id="KW-1185">Reference proteome</keyword>
<dbReference type="InParanoid" id="A0A0V1C336"/>
<proteinExistence type="predicted"/>
<dbReference type="EMBL" id="JYDH01000001">
    <property type="protein sequence ID" value="KRY43560.1"/>
    <property type="molecule type" value="Genomic_DNA"/>
</dbReference>
<sequence length="106" mass="11725">METLVVIFTNKTARKGQCNSISGRKLFTLSCVSVCRCELKSIAALPISTTGSAAASKLEPNSKIDKKKVQVKQRCTFLSSSCVVVEVSSTFKHVRKYEPFLLEQHK</sequence>
<dbReference type="Proteomes" id="UP000054776">
    <property type="component" value="Unassembled WGS sequence"/>
</dbReference>
<reference evidence="1 2" key="1">
    <citation type="submission" date="2015-01" db="EMBL/GenBank/DDBJ databases">
        <title>Evolution of Trichinella species and genotypes.</title>
        <authorList>
            <person name="Korhonen P.K."/>
            <person name="Edoardo P."/>
            <person name="Giuseppe L.R."/>
            <person name="Gasser R.B."/>
        </authorList>
    </citation>
    <scope>NUCLEOTIDE SEQUENCE [LARGE SCALE GENOMIC DNA]</scope>
    <source>
        <strain evidence="1">ISS3</strain>
    </source>
</reference>
<protein>
    <submittedName>
        <fullName evidence="1">Uncharacterized protein</fullName>
    </submittedName>
</protein>
<gene>
    <name evidence="1" type="ORF">T01_16293</name>
</gene>
<evidence type="ECO:0000313" key="1">
    <source>
        <dbReference type="EMBL" id="KRY43560.1"/>
    </source>
</evidence>